<name>A0A8X6IMU1_9ARAC</name>
<dbReference type="EMBL" id="BMAV01026715">
    <property type="protein sequence ID" value="GFS52718.1"/>
    <property type="molecule type" value="Genomic_DNA"/>
</dbReference>
<accession>A0A8X6IMU1</accession>
<reference evidence="1" key="1">
    <citation type="submission" date="2020-08" db="EMBL/GenBank/DDBJ databases">
        <title>Multicomponent nature underlies the extraordinary mechanical properties of spider dragline silk.</title>
        <authorList>
            <person name="Kono N."/>
            <person name="Nakamura H."/>
            <person name="Mori M."/>
            <person name="Yoshida Y."/>
            <person name="Ohtoshi R."/>
            <person name="Malay A.D."/>
            <person name="Moran D.A.P."/>
            <person name="Tomita M."/>
            <person name="Numata K."/>
            <person name="Arakawa K."/>
        </authorList>
    </citation>
    <scope>NUCLEOTIDE SEQUENCE</scope>
</reference>
<proteinExistence type="predicted"/>
<dbReference type="AlphaFoldDB" id="A0A8X6IMU1"/>
<dbReference type="Proteomes" id="UP000886998">
    <property type="component" value="Unassembled WGS sequence"/>
</dbReference>
<evidence type="ECO:0000313" key="2">
    <source>
        <dbReference type="Proteomes" id="UP000886998"/>
    </source>
</evidence>
<organism evidence="1 2">
    <name type="scientific">Trichonephila inaurata madagascariensis</name>
    <dbReference type="NCBI Taxonomy" id="2747483"/>
    <lineage>
        <taxon>Eukaryota</taxon>
        <taxon>Metazoa</taxon>
        <taxon>Ecdysozoa</taxon>
        <taxon>Arthropoda</taxon>
        <taxon>Chelicerata</taxon>
        <taxon>Arachnida</taxon>
        <taxon>Araneae</taxon>
        <taxon>Araneomorphae</taxon>
        <taxon>Entelegynae</taxon>
        <taxon>Araneoidea</taxon>
        <taxon>Nephilidae</taxon>
        <taxon>Trichonephila</taxon>
        <taxon>Trichonephila inaurata</taxon>
    </lineage>
</organism>
<sequence>MAQVPEPIAIARVFSDICIQWPSGFFPRFRSKKIPRSLSWWEEQMMKPNCSVEFVVRQLLSQIDRFPLHRGCMFYARCVRIRIWPDFKDKYKTETMLIDLSLDAGTIMPPKKCFLFTMTLQI</sequence>
<gene>
    <name evidence="1" type="ORF">TNIN_193141</name>
</gene>
<evidence type="ECO:0000313" key="1">
    <source>
        <dbReference type="EMBL" id="GFS52718.1"/>
    </source>
</evidence>
<comment type="caution">
    <text evidence="1">The sequence shown here is derived from an EMBL/GenBank/DDBJ whole genome shotgun (WGS) entry which is preliminary data.</text>
</comment>
<keyword evidence="2" id="KW-1185">Reference proteome</keyword>
<protein>
    <submittedName>
        <fullName evidence="1">Uncharacterized protein</fullName>
    </submittedName>
</protein>